<dbReference type="AlphaFoldDB" id="A0A4R5CEH6"/>
<dbReference type="PANTHER" id="PTHR43762">
    <property type="entry name" value="L-GULONOLACTONE OXIDASE"/>
    <property type="match status" value="1"/>
</dbReference>
<dbReference type="PANTHER" id="PTHR43762:SF1">
    <property type="entry name" value="D-ARABINONO-1,4-LACTONE OXIDASE"/>
    <property type="match status" value="1"/>
</dbReference>
<sequence>MTWRNWARTVEARPQRVERPASAAEVAEVLARAAHDGLRVRPVGAGHSFTPIAATDGVQVRLDRLSGLISLDAATAEGAPATATVAAGTPLHELNTALAARGYSLTNMGDIAAQTVAGAVSTGTHGSGRVTASLSDQVTAVRLALPDGTLADVSSEDTSDDGDLFQAARLGLGALGVLTAVTLRVEPAFTLRATERPSTLDEVLERFDELAGEDHCDLHWLPFTGAVQLKVNRRTGEPSAPRNPVAAWWSGELVENAGVALVQRITRAAPKSTPAVNRTAARLIRRSSYVDAAPNVFTSTRRVRFHEMEYALPRAAAVAALRELRDLTARGPWRIAFPVQVRLAPADDVWLSPAYGRDTVYVATHAYPRTDYRGWFDAVERLWVSYGGRPHWGKLHTRDSRYLRDQYSRMDAFRAVRDRVDPGRTMANEHLDRLLES</sequence>
<dbReference type="FunCoup" id="A0A4R5CEH6">
    <property type="interactions" value="251"/>
</dbReference>
<dbReference type="RefSeq" id="WP_131901691.1">
    <property type="nucleotide sequence ID" value="NZ_SMKZ01000080.1"/>
</dbReference>
<dbReference type="GO" id="GO:0071949">
    <property type="term" value="F:FAD binding"/>
    <property type="evidence" value="ECO:0007669"/>
    <property type="project" value="InterPro"/>
</dbReference>
<dbReference type="Proteomes" id="UP000294739">
    <property type="component" value="Unassembled WGS sequence"/>
</dbReference>
<dbReference type="InterPro" id="IPR007173">
    <property type="entry name" value="ALO_C"/>
</dbReference>
<dbReference type="OrthoDB" id="9800184at2"/>
<dbReference type="InterPro" id="IPR016167">
    <property type="entry name" value="FAD-bd_PCMH_sub1"/>
</dbReference>
<dbReference type="InterPro" id="IPR036318">
    <property type="entry name" value="FAD-bd_PCMH-like_sf"/>
</dbReference>
<evidence type="ECO:0000256" key="1">
    <source>
        <dbReference type="ARBA" id="ARBA00023002"/>
    </source>
</evidence>
<dbReference type="Pfam" id="PF01565">
    <property type="entry name" value="FAD_binding_4"/>
    <property type="match status" value="1"/>
</dbReference>
<accession>A0A4R5CEH6</accession>
<evidence type="ECO:0000313" key="4">
    <source>
        <dbReference type="Proteomes" id="UP000294739"/>
    </source>
</evidence>
<reference evidence="3 4" key="1">
    <citation type="submission" date="2019-03" db="EMBL/GenBank/DDBJ databases">
        <title>Draft genome sequences of novel Actinobacteria.</title>
        <authorList>
            <person name="Sahin N."/>
            <person name="Ay H."/>
            <person name="Saygin H."/>
        </authorList>
    </citation>
    <scope>NUCLEOTIDE SEQUENCE [LARGE SCALE GENOMIC DNA]</scope>
    <source>
        <strain evidence="3 4">5K138</strain>
    </source>
</reference>
<name>A0A4R5CEH6_9ACTN</name>
<dbReference type="SUPFAM" id="SSF56176">
    <property type="entry name" value="FAD-binding/transporter-associated domain-like"/>
    <property type="match status" value="1"/>
</dbReference>
<dbReference type="InterPro" id="IPR006094">
    <property type="entry name" value="Oxid_FAD_bind_N"/>
</dbReference>
<dbReference type="GO" id="GO:0016020">
    <property type="term" value="C:membrane"/>
    <property type="evidence" value="ECO:0007669"/>
    <property type="project" value="InterPro"/>
</dbReference>
<dbReference type="Gene3D" id="3.30.43.10">
    <property type="entry name" value="Uridine Diphospho-n-acetylenolpyruvylglucosamine Reductase, domain 2"/>
    <property type="match status" value="1"/>
</dbReference>
<dbReference type="GO" id="GO:0080049">
    <property type="term" value="F:L-gulono-1,4-lactone dehydrogenase activity"/>
    <property type="evidence" value="ECO:0007669"/>
    <property type="project" value="TreeGrafter"/>
</dbReference>
<keyword evidence="4" id="KW-1185">Reference proteome</keyword>
<dbReference type="InterPro" id="IPR016166">
    <property type="entry name" value="FAD-bd_PCMH"/>
</dbReference>
<dbReference type="InterPro" id="IPR016169">
    <property type="entry name" value="FAD-bd_PCMH_sub2"/>
</dbReference>
<dbReference type="PIRSF" id="PIRSF000136">
    <property type="entry name" value="LGO_GLO"/>
    <property type="match status" value="1"/>
</dbReference>
<dbReference type="EMBL" id="SMKZ01000080">
    <property type="protein sequence ID" value="TDD96760.1"/>
    <property type="molecule type" value="Genomic_DNA"/>
</dbReference>
<dbReference type="Gene3D" id="1.10.45.10">
    <property type="entry name" value="Vanillyl-alcohol Oxidase, Chain A, domain 4"/>
    <property type="match status" value="1"/>
</dbReference>
<dbReference type="PROSITE" id="PS51387">
    <property type="entry name" value="FAD_PCMH"/>
    <property type="match status" value="1"/>
</dbReference>
<feature type="domain" description="FAD-binding PCMH-type" evidence="2">
    <location>
        <begin position="10"/>
        <end position="188"/>
    </location>
</feature>
<organism evidence="3 4">
    <name type="scientific">Jiangella asiatica</name>
    <dbReference type="NCBI Taxonomy" id="2530372"/>
    <lineage>
        <taxon>Bacteria</taxon>
        <taxon>Bacillati</taxon>
        <taxon>Actinomycetota</taxon>
        <taxon>Actinomycetes</taxon>
        <taxon>Jiangellales</taxon>
        <taxon>Jiangellaceae</taxon>
        <taxon>Jiangella</taxon>
    </lineage>
</organism>
<proteinExistence type="predicted"/>
<dbReference type="InParanoid" id="A0A4R5CEH6"/>
<dbReference type="InterPro" id="IPR010031">
    <property type="entry name" value="FAD_lactone_oxidase-like"/>
</dbReference>
<evidence type="ECO:0000259" key="2">
    <source>
        <dbReference type="PROSITE" id="PS51387"/>
    </source>
</evidence>
<dbReference type="Gene3D" id="3.30.465.10">
    <property type="match status" value="1"/>
</dbReference>
<keyword evidence="1" id="KW-0560">Oxidoreductase</keyword>
<dbReference type="InterPro" id="IPR016171">
    <property type="entry name" value="Vanillyl_alc_oxidase_C-sub2"/>
</dbReference>
<dbReference type="GO" id="GO:0003885">
    <property type="term" value="F:D-arabinono-1,4-lactone oxidase activity"/>
    <property type="evidence" value="ECO:0007669"/>
    <property type="project" value="InterPro"/>
</dbReference>
<dbReference type="Pfam" id="PF04030">
    <property type="entry name" value="ALO"/>
    <property type="match status" value="1"/>
</dbReference>
<evidence type="ECO:0000313" key="3">
    <source>
        <dbReference type="EMBL" id="TDD96760.1"/>
    </source>
</evidence>
<dbReference type="Gene3D" id="3.30.70.2520">
    <property type="match status" value="1"/>
</dbReference>
<comment type="caution">
    <text evidence="3">The sequence shown here is derived from an EMBL/GenBank/DDBJ whole genome shotgun (WGS) entry which is preliminary data.</text>
</comment>
<gene>
    <name evidence="3" type="ORF">E1269_30280</name>
</gene>
<dbReference type="NCBIfam" id="TIGR01679">
    <property type="entry name" value="bact_FAD_ox"/>
    <property type="match status" value="1"/>
</dbReference>
<protein>
    <submittedName>
        <fullName evidence="3">FAD-binding protein</fullName>
    </submittedName>
</protein>